<organism evidence="2">
    <name type="scientific">Agromyces sp. G08B096</name>
    <dbReference type="NCBI Taxonomy" id="3156399"/>
    <lineage>
        <taxon>Bacteria</taxon>
        <taxon>Bacillati</taxon>
        <taxon>Actinomycetota</taxon>
        <taxon>Actinomycetes</taxon>
        <taxon>Micrococcales</taxon>
        <taxon>Microbacteriaceae</taxon>
        <taxon>Agromyces</taxon>
    </lineage>
</organism>
<feature type="transmembrane region" description="Helical" evidence="1">
    <location>
        <begin position="45"/>
        <end position="67"/>
    </location>
</feature>
<feature type="transmembrane region" description="Helical" evidence="1">
    <location>
        <begin position="79"/>
        <end position="100"/>
    </location>
</feature>
<dbReference type="EMBL" id="CP158374">
    <property type="protein sequence ID" value="XBX82406.1"/>
    <property type="molecule type" value="Genomic_DNA"/>
</dbReference>
<keyword evidence="1" id="KW-1133">Transmembrane helix</keyword>
<evidence type="ECO:0000256" key="1">
    <source>
        <dbReference type="SAM" id="Phobius"/>
    </source>
</evidence>
<name>A0AAU7W6P2_9MICO</name>
<accession>A0AAU7W6P2</accession>
<evidence type="ECO:0000313" key="2">
    <source>
        <dbReference type="EMBL" id="XBX82406.1"/>
    </source>
</evidence>
<dbReference type="PANTHER" id="PTHR36840">
    <property type="entry name" value="BLL5714 PROTEIN"/>
    <property type="match status" value="1"/>
</dbReference>
<feature type="transmembrane region" description="Helical" evidence="1">
    <location>
        <begin position="340"/>
        <end position="359"/>
    </location>
</feature>
<gene>
    <name evidence="2" type="ORF">ABIQ69_00425</name>
</gene>
<proteinExistence type="predicted"/>
<sequence length="393" mass="41567">MRLDVSRPVFTASPRVTTFELFFDLVYVFAFTQVSRLMAETHSALGILQALIVLALLWWTWCSYAWLGNHAAADQPLVRVGMTVAMVAVFIAALTILEAFHDLPGGWDGPLVLALAYVLVRVLHIGLYLVVAGDDRRLRRQVLRTQSVAMLPAAAAIVAGALVGGAAQTWIWLAGFAWDFAFTWLSSRGGGDWRIRSVGHWAERHGLIVILALGESIVAVGVGVAREPIDGSIIAGTVLAVVISVLLWQAYFARLAAAGEAALEHRPEETRAGLAVNAYTYGHLPIVAGVILAALGVEDAMAHIHDVEPFGWFGASALGGGLALYLAATVLVGRLVGLPVLGWRIVAVVVLVASVPLIAVLPPLAALAVVLVVLAAAALVEAFAARRAVAAAR</sequence>
<dbReference type="InterPro" id="IPR010640">
    <property type="entry name" value="Low_temperature_requirement_A"/>
</dbReference>
<feature type="transmembrane region" description="Helical" evidence="1">
    <location>
        <begin position="274"/>
        <end position="297"/>
    </location>
</feature>
<dbReference type="Pfam" id="PF06772">
    <property type="entry name" value="LtrA"/>
    <property type="match status" value="1"/>
</dbReference>
<dbReference type="AlphaFoldDB" id="A0AAU7W6P2"/>
<protein>
    <submittedName>
        <fullName evidence="2">Low temperature requirement protein A</fullName>
    </submittedName>
</protein>
<dbReference type="PANTHER" id="PTHR36840:SF1">
    <property type="entry name" value="BLL5714 PROTEIN"/>
    <property type="match status" value="1"/>
</dbReference>
<feature type="transmembrane region" description="Helical" evidence="1">
    <location>
        <begin position="309"/>
        <end position="333"/>
    </location>
</feature>
<feature type="transmembrane region" description="Helical" evidence="1">
    <location>
        <begin position="112"/>
        <end position="131"/>
    </location>
</feature>
<feature type="transmembrane region" description="Helical" evidence="1">
    <location>
        <begin position="365"/>
        <end position="385"/>
    </location>
</feature>
<feature type="transmembrane region" description="Helical" evidence="1">
    <location>
        <begin position="231"/>
        <end position="253"/>
    </location>
</feature>
<reference evidence="2" key="1">
    <citation type="submission" date="2024-05" db="EMBL/GenBank/DDBJ databases">
        <authorList>
            <person name="Yu L."/>
        </authorList>
    </citation>
    <scope>NUCLEOTIDE SEQUENCE</scope>
    <source>
        <strain evidence="2">G08B096</strain>
    </source>
</reference>
<dbReference type="RefSeq" id="WP_350348423.1">
    <property type="nucleotide sequence ID" value="NZ_CP158374.1"/>
</dbReference>
<keyword evidence="1" id="KW-0472">Membrane</keyword>
<keyword evidence="1" id="KW-0812">Transmembrane</keyword>